<dbReference type="InterPro" id="IPR050259">
    <property type="entry name" value="SDR"/>
</dbReference>
<dbReference type="RefSeq" id="WP_093009683.1">
    <property type="nucleotide sequence ID" value="NZ_FOXV01000002.1"/>
</dbReference>
<evidence type="ECO:0000256" key="1">
    <source>
        <dbReference type="ARBA" id="ARBA00006484"/>
    </source>
</evidence>
<dbReference type="Gene3D" id="3.40.50.720">
    <property type="entry name" value="NAD(P)-binding Rossmann-like Domain"/>
    <property type="match status" value="1"/>
</dbReference>
<dbReference type="InterPro" id="IPR036291">
    <property type="entry name" value="NAD(P)-bd_dom_sf"/>
</dbReference>
<organism evidence="2 3">
    <name type="scientific">Roseivivax halotolerans</name>
    <dbReference type="NCBI Taxonomy" id="93684"/>
    <lineage>
        <taxon>Bacteria</taxon>
        <taxon>Pseudomonadati</taxon>
        <taxon>Pseudomonadota</taxon>
        <taxon>Alphaproteobacteria</taxon>
        <taxon>Rhodobacterales</taxon>
        <taxon>Roseobacteraceae</taxon>
        <taxon>Roseivivax</taxon>
    </lineage>
</organism>
<dbReference type="EMBL" id="FOXV01000002">
    <property type="protein sequence ID" value="SFQ20644.1"/>
    <property type="molecule type" value="Genomic_DNA"/>
</dbReference>
<dbReference type="PRINTS" id="PR00081">
    <property type="entry name" value="GDHRDH"/>
</dbReference>
<dbReference type="PANTHER" id="PTHR42879">
    <property type="entry name" value="3-OXOACYL-(ACYL-CARRIER-PROTEIN) REDUCTASE"/>
    <property type="match status" value="1"/>
</dbReference>
<gene>
    <name evidence="2" type="ORF">SAMN05421853_102430</name>
</gene>
<dbReference type="PANTHER" id="PTHR42879:SF2">
    <property type="entry name" value="3-OXOACYL-[ACYL-CARRIER-PROTEIN] REDUCTASE FABG"/>
    <property type="match status" value="1"/>
</dbReference>
<dbReference type="Pfam" id="PF00106">
    <property type="entry name" value="adh_short"/>
    <property type="match status" value="1"/>
</dbReference>
<dbReference type="STRING" id="93684.SAMN05421853_102430"/>
<dbReference type="SUPFAM" id="SSF51735">
    <property type="entry name" value="NAD(P)-binding Rossmann-fold domains"/>
    <property type="match status" value="1"/>
</dbReference>
<proteinExistence type="inferred from homology"/>
<sequence>MTDRQIALVTGATSGIGWAVALELARRGWQVVGVGRAQDRLAALAQALDGAGPGLGHVTQAADVSKAGDMDGIAALMREIGQVDLLVASAVYGRESADSLPPRTHDLSLAEWQKSIDVNLHGVVLADHAVLPLMREAGFGDIVHIGSSITPHGMKGQALAPAYCATKFALAALGREMARELEDEGIVVRTIFPGTVETPLIEGTALAGPFGGTMSPESFAVALVGLIELGLEMALPDPHLLPMPRARAAQT</sequence>
<evidence type="ECO:0000313" key="2">
    <source>
        <dbReference type="EMBL" id="SFQ20644.1"/>
    </source>
</evidence>
<evidence type="ECO:0000313" key="3">
    <source>
        <dbReference type="Proteomes" id="UP000243106"/>
    </source>
</evidence>
<dbReference type="InterPro" id="IPR002347">
    <property type="entry name" value="SDR_fam"/>
</dbReference>
<protein>
    <submittedName>
        <fullName evidence="2">3-oxoacyl-[acyl-carrier protein] reductase</fullName>
    </submittedName>
</protein>
<comment type="similarity">
    <text evidence="1">Belongs to the short-chain dehydrogenases/reductases (SDR) family.</text>
</comment>
<reference evidence="3" key="1">
    <citation type="submission" date="2016-10" db="EMBL/GenBank/DDBJ databases">
        <authorList>
            <person name="Varghese N."/>
            <person name="Submissions S."/>
        </authorList>
    </citation>
    <scope>NUCLEOTIDE SEQUENCE [LARGE SCALE GENOMIC DNA]</scope>
    <source>
        <strain evidence="3">JCM 10271</strain>
    </source>
</reference>
<dbReference type="AlphaFoldDB" id="A0A1I5WLJ0"/>
<accession>A0A1I5WLJ0</accession>
<keyword evidence="3" id="KW-1185">Reference proteome</keyword>
<dbReference type="CDD" id="cd05233">
    <property type="entry name" value="SDR_c"/>
    <property type="match status" value="1"/>
</dbReference>
<name>A0A1I5WLJ0_9RHOB</name>
<dbReference type="Proteomes" id="UP000243106">
    <property type="component" value="Unassembled WGS sequence"/>
</dbReference>